<dbReference type="GO" id="GO:0046718">
    <property type="term" value="P:symbiont entry into host cell"/>
    <property type="evidence" value="ECO:0007669"/>
    <property type="project" value="UniProtKB-KW"/>
</dbReference>
<keyword evidence="10 14" id="KW-0472">Membrane</keyword>
<evidence type="ECO:0000313" key="15">
    <source>
        <dbReference type="EMBL" id="AZQ19454.1"/>
    </source>
</evidence>
<evidence type="ECO:0000256" key="11">
    <source>
        <dbReference type="ARBA" id="ARBA00023180"/>
    </source>
</evidence>
<organism evidence="15">
    <name type="scientific">Tent-making bat hepatitis B virus</name>
    <dbReference type="NCBI Taxonomy" id="1508712"/>
    <lineage>
        <taxon>Viruses</taxon>
        <taxon>Riboviria</taxon>
        <taxon>Pararnavirae</taxon>
        <taxon>Artverviricota</taxon>
        <taxon>Revtraviricetes</taxon>
        <taxon>Blubervirales</taxon>
        <taxon>Hepadnaviridae</taxon>
        <taxon>Orthohepadnavirus</taxon>
        <taxon>Orthohepadnavirus tabernarii</taxon>
    </lineage>
</organism>
<dbReference type="InterPro" id="IPR000349">
    <property type="entry name" value="HBV_HBSAG"/>
</dbReference>
<keyword evidence="12" id="KW-0449">Lipoprotein</keyword>
<dbReference type="GO" id="GO:0055036">
    <property type="term" value="C:virion membrane"/>
    <property type="evidence" value="ECO:0007669"/>
    <property type="project" value="UniProtKB-SubCell"/>
</dbReference>
<sequence>MALPAAGLLGPLAVLQVGYFLWTKIQEIGKTVDWWWISLSSPGGPTGCGGQNSLSPTSNHSPISCPVTCSGYRWMCLRRFIIYLLFLLLVLTCLLVLLDWWGLLPVCPFMPVAGERTINCRTCTTSATEAPWRPLCCCIMNTGGNCTCTPIPSSWALGKYLWGLASHHFSWLSLLQQFALWFAGLSSTAWLLLIWMMWYWGPGLFPILSPFIPAVLIFWYLWA</sequence>
<reference evidence="15" key="1">
    <citation type="submission" date="2017-10" db="EMBL/GenBank/DDBJ databases">
        <title>Host biology and anthropogenic factors influence hepadnavirus infection patterns in a Neotropical bat.</title>
        <authorList>
            <person name="Rasche A."/>
            <person name="Hiller T."/>
        </authorList>
    </citation>
    <scope>NUCLEOTIDE SEQUENCE</scope>
    <source>
        <strain evidence="15">TBHBV/B531/Panama/2015</strain>
    </source>
</reference>
<keyword evidence="2" id="KW-1168">Fusion of virus membrane with host membrane</keyword>
<evidence type="ECO:0000256" key="5">
    <source>
        <dbReference type="ARBA" id="ARBA00022692"/>
    </source>
</evidence>
<proteinExistence type="predicted"/>
<evidence type="ECO:0000256" key="8">
    <source>
        <dbReference type="ARBA" id="ARBA00022844"/>
    </source>
</evidence>
<feature type="transmembrane region" description="Helical" evidence="14">
    <location>
        <begin position="178"/>
        <end position="197"/>
    </location>
</feature>
<evidence type="ECO:0000256" key="7">
    <source>
        <dbReference type="ARBA" id="ARBA00022804"/>
    </source>
</evidence>
<feature type="transmembrane region" description="Helical" evidence="14">
    <location>
        <begin position="80"/>
        <end position="101"/>
    </location>
</feature>
<comment type="subcellular location">
    <subcellularLocation>
        <location evidence="1">Virion membrane</location>
    </subcellularLocation>
</comment>
<evidence type="ECO:0000256" key="14">
    <source>
        <dbReference type="SAM" id="Phobius"/>
    </source>
</evidence>
<keyword evidence="13" id="KW-1160">Virus entry into host cell</keyword>
<evidence type="ECO:0000256" key="6">
    <source>
        <dbReference type="ARBA" id="ARBA00022707"/>
    </source>
</evidence>
<keyword evidence="6" id="KW-0519">Myristate</keyword>
<keyword evidence="9 14" id="KW-1133">Transmembrane helix</keyword>
<evidence type="ECO:0000256" key="2">
    <source>
        <dbReference type="ARBA" id="ARBA00022506"/>
    </source>
</evidence>
<protein>
    <submittedName>
        <fullName evidence="15">Surface protein</fullName>
    </submittedName>
</protein>
<keyword evidence="7" id="KW-1161">Viral attachment to host cell</keyword>
<evidence type="ECO:0000256" key="4">
    <source>
        <dbReference type="ARBA" id="ARBA00022595"/>
    </source>
</evidence>
<evidence type="ECO:0000256" key="10">
    <source>
        <dbReference type="ARBA" id="ARBA00023136"/>
    </source>
</evidence>
<dbReference type="GO" id="GO:0039663">
    <property type="term" value="P:membrane fusion involved in viral entry into host cell"/>
    <property type="evidence" value="ECO:0007669"/>
    <property type="project" value="UniProtKB-KW"/>
</dbReference>
<keyword evidence="8" id="KW-0946">Virion</keyword>
<evidence type="ECO:0000256" key="3">
    <source>
        <dbReference type="ARBA" id="ARBA00022581"/>
    </source>
</evidence>
<keyword evidence="11" id="KW-0325">Glycoprotein</keyword>
<feature type="transmembrane region" description="Helical" evidence="14">
    <location>
        <begin position="6"/>
        <end position="22"/>
    </location>
</feature>
<evidence type="ECO:0000256" key="9">
    <source>
        <dbReference type="ARBA" id="ARBA00022989"/>
    </source>
</evidence>
<accession>A0A7I6N2T2</accession>
<evidence type="ECO:0000256" key="12">
    <source>
        <dbReference type="ARBA" id="ARBA00023288"/>
    </source>
</evidence>
<feature type="transmembrane region" description="Helical" evidence="14">
    <location>
        <begin position="204"/>
        <end position="222"/>
    </location>
</feature>
<dbReference type="EMBL" id="MG252546">
    <property type="protein sequence ID" value="AZQ19454.1"/>
    <property type="molecule type" value="Genomic_DNA"/>
</dbReference>
<evidence type="ECO:0000256" key="13">
    <source>
        <dbReference type="ARBA" id="ARBA00023296"/>
    </source>
</evidence>
<name>A0A7I6N2T2_9HEPA</name>
<dbReference type="Pfam" id="PF00695">
    <property type="entry name" value="vMSA"/>
    <property type="match status" value="1"/>
</dbReference>
<dbReference type="GO" id="GO:0019062">
    <property type="term" value="P:virion attachment to host cell"/>
    <property type="evidence" value="ECO:0007669"/>
    <property type="project" value="UniProtKB-KW"/>
</dbReference>
<keyword evidence="4" id="KW-1162">Viral penetration into host cytoplasm</keyword>
<keyword evidence="5 14" id="KW-0812">Transmembrane</keyword>
<evidence type="ECO:0000256" key="1">
    <source>
        <dbReference type="ARBA" id="ARBA00004182"/>
    </source>
</evidence>
<keyword evidence="3" id="KW-0945">Host-virus interaction</keyword>